<accession>D7EBF5</accession>
<dbReference type="OrthoDB" id="85381at2157"/>
<keyword evidence="2 3" id="KW-0067">ATP-binding</keyword>
<dbReference type="STRING" id="644295.Metev_1837"/>
<dbReference type="InterPro" id="IPR002739">
    <property type="entry name" value="PAB1135-like"/>
</dbReference>
<reference evidence="5 6" key="1">
    <citation type="submission" date="2010-06" db="EMBL/GenBank/DDBJ databases">
        <title>Complete sequence chromosome of Methanohalobium evestigatum Z-7303.</title>
        <authorList>
            <consortium name="US DOE Joint Genome Institute"/>
            <person name="Lucas S."/>
            <person name="Copeland A."/>
            <person name="Lapidus A."/>
            <person name="Cheng J.-F."/>
            <person name="Bruce D."/>
            <person name="Goodwin L."/>
            <person name="Pitluck S."/>
            <person name="Saunders E."/>
            <person name="Detter J.C."/>
            <person name="Han C."/>
            <person name="Tapia R."/>
            <person name="Land M."/>
            <person name="Hauser L."/>
            <person name="Kyrpides N."/>
            <person name="Mikhailova N."/>
            <person name="Sieprawska-Lupa M."/>
            <person name="Whitman W.B."/>
            <person name="Anderson I."/>
            <person name="Woyke T."/>
        </authorList>
    </citation>
    <scope>NUCLEOTIDE SEQUENCE [LARGE SCALE GENOMIC DNA]</scope>
    <source>
        <strain evidence="6">ATCC BAA-1072 / DSM 3721 / NBRC 107634 / OCM 161 / Z-7303</strain>
    </source>
</reference>
<dbReference type="PANTHER" id="PTHR41930:SF1">
    <property type="entry name" value="DEPHOSPHO-COA KINASE"/>
    <property type="match status" value="1"/>
</dbReference>
<dbReference type="InterPro" id="IPR022803">
    <property type="entry name" value="Ribosomal_uL5_dom_sf"/>
</dbReference>
<dbReference type="Gene3D" id="3.40.50.300">
    <property type="entry name" value="P-loop containing nucleotide triphosphate hydrolases"/>
    <property type="match status" value="1"/>
</dbReference>
<feature type="binding site" evidence="3">
    <location>
        <begin position="8"/>
        <end position="15"/>
    </location>
    <ligand>
        <name>ATP</name>
        <dbReference type="ChEBI" id="CHEBI:30616"/>
    </ligand>
</feature>
<proteinExistence type="inferred from homology"/>
<dbReference type="RefSeq" id="WP_013195237.1">
    <property type="nucleotide sequence ID" value="NC_014253.1"/>
</dbReference>
<comment type="similarity">
    <text evidence="3">Belongs to the UPF0200 family.</text>
</comment>
<dbReference type="GO" id="GO:0005524">
    <property type="term" value="F:ATP binding"/>
    <property type="evidence" value="ECO:0007669"/>
    <property type="project" value="UniProtKB-UniRule"/>
</dbReference>
<dbReference type="InterPro" id="IPR022970">
    <property type="entry name" value="NTP_hydrolase-rel"/>
</dbReference>
<evidence type="ECO:0000313" key="6">
    <source>
        <dbReference type="Proteomes" id="UP000000391"/>
    </source>
</evidence>
<keyword evidence="1 3" id="KW-0547">Nucleotide-binding</keyword>
<dbReference type="SUPFAM" id="SSF55282">
    <property type="entry name" value="RL5-like"/>
    <property type="match status" value="1"/>
</dbReference>
<dbReference type="Pfam" id="PF13207">
    <property type="entry name" value="AAA_17"/>
    <property type="match status" value="1"/>
</dbReference>
<dbReference type="SUPFAM" id="SSF52540">
    <property type="entry name" value="P-loop containing nucleoside triphosphate hydrolases"/>
    <property type="match status" value="1"/>
</dbReference>
<organism evidence="5 6">
    <name type="scientific">Methanohalobium evestigatum (strain ATCC BAA-1072 / DSM 3721 / NBRC 107634 / OCM 161 / Z-7303)</name>
    <dbReference type="NCBI Taxonomy" id="644295"/>
    <lineage>
        <taxon>Archaea</taxon>
        <taxon>Methanobacteriati</taxon>
        <taxon>Methanobacteriota</taxon>
        <taxon>Stenosarchaea group</taxon>
        <taxon>Methanomicrobia</taxon>
        <taxon>Methanosarcinales</taxon>
        <taxon>Methanosarcinaceae</taxon>
        <taxon>Methanohalobium</taxon>
    </lineage>
</organism>
<dbReference type="HOGENOM" id="CLU_873208_0_0_2"/>
<comment type="similarity">
    <text evidence="4">Belongs to the UPF0201 family.</text>
</comment>
<dbReference type="HAMAP" id="MF_01111">
    <property type="entry name" value="UPF0200"/>
    <property type="match status" value="1"/>
</dbReference>
<keyword evidence="6" id="KW-1185">Reference proteome</keyword>
<dbReference type="KEGG" id="mev:Metev_1837"/>
<gene>
    <name evidence="5" type="ordered locus">Metev_1837</name>
</gene>
<evidence type="ECO:0000256" key="3">
    <source>
        <dbReference type="HAMAP-Rule" id="MF_01111"/>
    </source>
</evidence>
<dbReference type="Gene3D" id="3.30.1440.10">
    <property type="match status" value="1"/>
</dbReference>
<dbReference type="Proteomes" id="UP000000391">
    <property type="component" value="Chromosome"/>
</dbReference>
<dbReference type="GeneID" id="88183083"/>
<dbReference type="PANTHER" id="PTHR41930">
    <property type="entry name" value="UPF0200 PROTEIN MJ1399"/>
    <property type="match status" value="1"/>
</dbReference>
<dbReference type="InterPro" id="IPR027417">
    <property type="entry name" value="P-loop_NTPase"/>
</dbReference>
<evidence type="ECO:0000256" key="4">
    <source>
        <dbReference type="HAMAP-Rule" id="MF_01112"/>
    </source>
</evidence>
<sequence>MKIIAFVGMPASGKSEASSVVEKLGIKVVNMGDVIREEVERRSLEPTDANIGGVANQLRNEEGFDVVAKRSVPKIMKLSEDLIAIDGIRGIAEVERFKKEFGEKFTLVSIDSPLDMRFKRVQKRKRSDDMADINELKERDERELSWGMDKAMEIADIVIENTGTLDEFRNKIESLVEYLMVEVEVSAVVNPTENETYVANALKNIFGDIELETLDTAQQHKKRLSGTGDVETLKNLHEMFRKEKILDTGRMQLEGGLSIDGLSTHFIINKQVASVGRMNFPADEEPLGSIHVTITTSSKDEMEKIFDWLTPPTKEGRPKFEMEIRQF</sequence>
<evidence type="ECO:0000256" key="1">
    <source>
        <dbReference type="ARBA" id="ARBA00022741"/>
    </source>
</evidence>
<dbReference type="HAMAP" id="MF_01112">
    <property type="entry name" value="UPF0201"/>
    <property type="match status" value="1"/>
</dbReference>
<dbReference type="Pfam" id="PF01877">
    <property type="entry name" value="RNA_binding"/>
    <property type="match status" value="1"/>
</dbReference>
<protein>
    <recommendedName>
        <fullName evidence="3 4">Multifunctional fusion protein</fullName>
    </recommendedName>
    <domain>
        <recommendedName>
            <fullName evidence="3">UPF0200 protein Metev_1837</fullName>
        </recommendedName>
    </domain>
    <domain>
        <recommendedName>
            <fullName evidence="4">UPF0201 protein Metev_1837</fullName>
        </recommendedName>
    </domain>
</protein>
<dbReference type="EMBL" id="CP002069">
    <property type="protein sequence ID" value="ADI74672.1"/>
    <property type="molecule type" value="Genomic_DNA"/>
</dbReference>
<evidence type="ECO:0000256" key="2">
    <source>
        <dbReference type="ARBA" id="ARBA00022840"/>
    </source>
</evidence>
<name>D7EBF5_METEZ</name>
<evidence type="ECO:0000313" key="5">
    <source>
        <dbReference type="EMBL" id="ADI74672.1"/>
    </source>
</evidence>
<dbReference type="AlphaFoldDB" id="D7EBF5"/>